<sequence length="165" mass="19822">MTIFQLATNERFFKYCKAITKGNDIYKDLINDVILIMYDKDIPEYAIENMARVIAWREYNSKYSEFNKKLGTKESFELLDNIQSIEARDIEEEHFIAINVIDRDLIKSIAEDNFPLQYEVFKMYQKLKSIRAVSIYFGISKSTIHRWIKDYRERIIQKIEYESTK</sequence>
<gene>
    <name evidence="1" type="ORF">UFOVP212_4</name>
</gene>
<evidence type="ECO:0000313" key="1">
    <source>
        <dbReference type="EMBL" id="CAB5218298.1"/>
    </source>
</evidence>
<dbReference type="EMBL" id="LR798265">
    <property type="protein sequence ID" value="CAB5218298.1"/>
    <property type="molecule type" value="Genomic_DNA"/>
</dbReference>
<keyword evidence="1" id="KW-0371">Homeobox</keyword>
<protein>
    <submittedName>
        <fullName evidence="1">Homeodomain-like domain containing protein</fullName>
    </submittedName>
</protein>
<organism evidence="1">
    <name type="scientific">uncultured Caudovirales phage</name>
    <dbReference type="NCBI Taxonomy" id="2100421"/>
    <lineage>
        <taxon>Viruses</taxon>
        <taxon>Duplodnaviria</taxon>
        <taxon>Heunggongvirae</taxon>
        <taxon>Uroviricota</taxon>
        <taxon>Caudoviricetes</taxon>
        <taxon>Peduoviridae</taxon>
        <taxon>Maltschvirus</taxon>
        <taxon>Maltschvirus maltsch</taxon>
    </lineage>
</organism>
<dbReference type="Pfam" id="PF13384">
    <property type="entry name" value="HTH_23"/>
    <property type="match status" value="1"/>
</dbReference>
<reference evidence="1" key="1">
    <citation type="submission" date="2020-05" db="EMBL/GenBank/DDBJ databases">
        <authorList>
            <person name="Chiriac C."/>
            <person name="Salcher M."/>
            <person name="Ghai R."/>
            <person name="Kavagutti S V."/>
        </authorList>
    </citation>
    <scope>NUCLEOTIDE SEQUENCE</scope>
</reference>
<keyword evidence="1" id="KW-0238">DNA-binding</keyword>
<accession>A0A6J7WN98</accession>
<name>A0A6J7WN98_9CAUD</name>
<dbReference type="GO" id="GO:0003677">
    <property type="term" value="F:DNA binding"/>
    <property type="evidence" value="ECO:0007669"/>
    <property type="project" value="UniProtKB-KW"/>
</dbReference>
<proteinExistence type="predicted"/>